<reference evidence="2 3" key="1">
    <citation type="submission" date="2023-04" db="EMBL/GenBank/DDBJ databases">
        <title>Genome of Basidiobolus ranarum AG-B5.</title>
        <authorList>
            <person name="Stajich J.E."/>
            <person name="Carter-House D."/>
            <person name="Gryganskyi A."/>
        </authorList>
    </citation>
    <scope>NUCLEOTIDE SEQUENCE [LARGE SCALE GENOMIC DNA]</scope>
    <source>
        <strain evidence="2 3">AG-B5</strain>
    </source>
</reference>
<evidence type="ECO:0000256" key="1">
    <source>
        <dbReference type="SAM" id="Phobius"/>
    </source>
</evidence>
<keyword evidence="1" id="KW-0812">Transmembrane</keyword>
<keyword evidence="3" id="KW-1185">Reference proteome</keyword>
<comment type="caution">
    <text evidence="2">The sequence shown here is derived from an EMBL/GenBank/DDBJ whole genome shotgun (WGS) entry which is preliminary data.</text>
</comment>
<protein>
    <recommendedName>
        <fullName evidence="4">L-Fucosyltransferase</fullName>
    </recommendedName>
</protein>
<gene>
    <name evidence="2" type="ORF">K7432_014896</name>
</gene>
<organism evidence="2 3">
    <name type="scientific">Basidiobolus ranarum</name>
    <dbReference type="NCBI Taxonomy" id="34480"/>
    <lineage>
        <taxon>Eukaryota</taxon>
        <taxon>Fungi</taxon>
        <taxon>Fungi incertae sedis</taxon>
        <taxon>Zoopagomycota</taxon>
        <taxon>Entomophthoromycotina</taxon>
        <taxon>Basidiobolomycetes</taxon>
        <taxon>Basidiobolales</taxon>
        <taxon>Basidiobolaceae</taxon>
        <taxon>Basidiobolus</taxon>
    </lineage>
</organism>
<keyword evidence="1" id="KW-1133">Transmembrane helix</keyword>
<evidence type="ECO:0000313" key="3">
    <source>
        <dbReference type="Proteomes" id="UP001479436"/>
    </source>
</evidence>
<evidence type="ECO:0008006" key="4">
    <source>
        <dbReference type="Google" id="ProtNLM"/>
    </source>
</evidence>
<evidence type="ECO:0000313" key="2">
    <source>
        <dbReference type="EMBL" id="KAK9760750.1"/>
    </source>
</evidence>
<name>A0ABR2WGY3_9FUNG</name>
<feature type="transmembrane region" description="Helical" evidence="1">
    <location>
        <begin position="15"/>
        <end position="33"/>
    </location>
</feature>
<keyword evidence="1" id="KW-0472">Membrane</keyword>
<dbReference type="EMBL" id="JASJQH010001832">
    <property type="protein sequence ID" value="KAK9760750.1"/>
    <property type="molecule type" value="Genomic_DNA"/>
</dbReference>
<accession>A0ABR2WGY3</accession>
<dbReference type="Proteomes" id="UP001479436">
    <property type="component" value="Unassembled WGS sequence"/>
</dbReference>
<proteinExistence type="predicted"/>
<sequence length="323" mass="37757">MISAASWRTFKSFKLKLLGAVIIFVFTSALLLIQLRREKDILQSGGSLNKVYSHEFSKTGLGNKFSEVLIGLYFARNNGLKYKFDYDSFVLNHRKDDYEWFADLLASRYNAPGVYNKLVQAKDLLGRQSLTTEQVTHGYNGFFSRHFENCGEVSNCFMAEVSFFNAVRELQDLLNIRSRVHRVAIHLRFGDIGSFSSVNHYQQILRNLDRINKEIIPEDRVHFVYYTANDREDILTELKVKFPTAHYHNMRKVEDTIKFLASSQYHITSGSSLSYMAAYLCPDCHIIFTEPKERFISHLTDENLNKTFYYMDEWIPYYKLLDN</sequence>